<dbReference type="GO" id="GO:0009247">
    <property type="term" value="P:glycolipid biosynthetic process"/>
    <property type="evidence" value="ECO:0007669"/>
    <property type="project" value="UniProtKB-ARBA"/>
</dbReference>
<keyword evidence="2" id="KW-1003">Cell membrane</keyword>
<evidence type="ECO:0000256" key="2">
    <source>
        <dbReference type="ARBA" id="ARBA00022475"/>
    </source>
</evidence>
<protein>
    <submittedName>
        <fullName evidence="7">Lipid A biosynthesis acyltransferase</fullName>
    </submittedName>
</protein>
<evidence type="ECO:0000313" key="8">
    <source>
        <dbReference type="Proteomes" id="UP000189177"/>
    </source>
</evidence>
<keyword evidence="6 7" id="KW-0012">Acyltransferase</keyword>
<comment type="subcellular location">
    <subcellularLocation>
        <location evidence="1">Cell inner membrane</location>
    </subcellularLocation>
</comment>
<dbReference type="EMBL" id="MUZR01000035">
    <property type="protein sequence ID" value="OOC09774.1"/>
    <property type="molecule type" value="Genomic_DNA"/>
</dbReference>
<dbReference type="InterPro" id="IPR004960">
    <property type="entry name" value="LipA_acyltrans"/>
</dbReference>
<evidence type="ECO:0000256" key="4">
    <source>
        <dbReference type="ARBA" id="ARBA00022679"/>
    </source>
</evidence>
<sequence length="300" mass="33661">MAERRQLRDRLIGVILRVLGRLPLRVNHALGGVLGTLVWLLPTRSARLTRINLALCFPDKDAAWHRRTARRSLQAMARSLTESPWLWRAGPERLAGLAEAPPCYARLQSREPGRALFLATPHLGSWEFAGLHAAMHGPMASLYSPLPTPEIDRWVRKARSATGAKLAPADRSGLRILQKARDAGEIIGVLPDQSPKGASGVHAPFFGRRALTMTLLPRLLRGRDDPVVFLFAERLPRGRGFRYHEIEAGPEVRDPDFVRAAAAVNRIVEDLVRRCPEQYNWAYKRFHPPPPGHPPVYARR</sequence>
<dbReference type="Pfam" id="PF03279">
    <property type="entry name" value="Lip_A_acyltrans"/>
    <property type="match status" value="1"/>
</dbReference>
<dbReference type="Proteomes" id="UP000189177">
    <property type="component" value="Unassembled WGS sequence"/>
</dbReference>
<keyword evidence="3" id="KW-0997">Cell inner membrane</keyword>
<evidence type="ECO:0000256" key="1">
    <source>
        <dbReference type="ARBA" id="ARBA00004533"/>
    </source>
</evidence>
<evidence type="ECO:0000256" key="6">
    <source>
        <dbReference type="ARBA" id="ARBA00023315"/>
    </source>
</evidence>
<evidence type="ECO:0000256" key="5">
    <source>
        <dbReference type="ARBA" id="ARBA00023136"/>
    </source>
</evidence>
<dbReference type="GO" id="GO:0005886">
    <property type="term" value="C:plasma membrane"/>
    <property type="evidence" value="ECO:0007669"/>
    <property type="project" value="UniProtKB-SubCell"/>
</dbReference>
<dbReference type="RefSeq" id="WP_077244442.1">
    <property type="nucleotide sequence ID" value="NZ_MUZR01000035.1"/>
</dbReference>
<reference evidence="7 8" key="1">
    <citation type="submission" date="2017-02" db="EMBL/GenBank/DDBJ databases">
        <title>Genomic diversity within the haloalkaliphilic genus Thioalkalivibrio.</title>
        <authorList>
            <person name="Ahn A.-C."/>
            <person name="Meier-Kolthoff J."/>
            <person name="Overmars L."/>
            <person name="Richter M."/>
            <person name="Woyke T."/>
            <person name="Sorokin D.Y."/>
            <person name="Muyzer G."/>
        </authorList>
    </citation>
    <scope>NUCLEOTIDE SEQUENCE [LARGE SCALE GENOMIC DNA]</scope>
    <source>
        <strain evidence="7 8">HL17</strain>
    </source>
</reference>
<name>A0A1V2ZXB9_9GAMM</name>
<organism evidence="7 8">
    <name type="scientific">Thioalkalivibrio halophilus</name>
    <dbReference type="NCBI Taxonomy" id="252474"/>
    <lineage>
        <taxon>Bacteria</taxon>
        <taxon>Pseudomonadati</taxon>
        <taxon>Pseudomonadota</taxon>
        <taxon>Gammaproteobacteria</taxon>
        <taxon>Chromatiales</taxon>
        <taxon>Ectothiorhodospiraceae</taxon>
        <taxon>Thioalkalivibrio</taxon>
    </lineage>
</organism>
<accession>A0A1V2ZXB9</accession>
<evidence type="ECO:0000256" key="3">
    <source>
        <dbReference type="ARBA" id="ARBA00022519"/>
    </source>
</evidence>
<dbReference type="PIRSF" id="PIRSF026649">
    <property type="entry name" value="MsbB"/>
    <property type="match status" value="1"/>
</dbReference>
<dbReference type="STRING" id="252474.B1A74_09110"/>
<dbReference type="PANTHER" id="PTHR30606:SF10">
    <property type="entry name" value="PHOSPHATIDYLINOSITOL MANNOSIDE ACYLTRANSFERASE"/>
    <property type="match status" value="1"/>
</dbReference>
<keyword evidence="8" id="KW-1185">Reference proteome</keyword>
<comment type="caution">
    <text evidence="7">The sequence shown here is derived from an EMBL/GenBank/DDBJ whole genome shotgun (WGS) entry which is preliminary data.</text>
</comment>
<keyword evidence="4 7" id="KW-0808">Transferase</keyword>
<dbReference type="PANTHER" id="PTHR30606">
    <property type="entry name" value="LIPID A BIOSYNTHESIS LAUROYL ACYLTRANSFERASE"/>
    <property type="match status" value="1"/>
</dbReference>
<gene>
    <name evidence="7" type="ORF">B1A74_09110</name>
</gene>
<keyword evidence="5" id="KW-0472">Membrane</keyword>
<evidence type="ECO:0000313" key="7">
    <source>
        <dbReference type="EMBL" id="OOC09774.1"/>
    </source>
</evidence>
<dbReference type="AlphaFoldDB" id="A0A1V2ZXB9"/>
<proteinExistence type="predicted"/>
<dbReference type="CDD" id="cd07984">
    <property type="entry name" value="LPLAT_LABLAT-like"/>
    <property type="match status" value="1"/>
</dbReference>
<dbReference type="GO" id="GO:0016746">
    <property type="term" value="F:acyltransferase activity"/>
    <property type="evidence" value="ECO:0007669"/>
    <property type="project" value="UniProtKB-KW"/>
</dbReference>
<dbReference type="OrthoDB" id="9803456at2"/>